<dbReference type="Pfam" id="PF25137">
    <property type="entry name" value="ADH_Fe_C"/>
    <property type="match status" value="1"/>
</dbReference>
<organism evidence="4 5">
    <name type="scientific">Candidatus Borkfalkia faecipullorum</name>
    <dbReference type="NCBI Taxonomy" id="2838510"/>
    <lineage>
        <taxon>Bacteria</taxon>
        <taxon>Bacillati</taxon>
        <taxon>Bacillota</taxon>
        <taxon>Clostridia</taxon>
        <taxon>Christensenellales</taxon>
        <taxon>Christensenellaceae</taxon>
        <taxon>Candidatus Borkfalkia</taxon>
    </lineage>
</organism>
<protein>
    <submittedName>
        <fullName evidence="4">Iron-containing alcohol dehydrogenase</fullName>
        <ecNumber evidence="4">1.1.1.1</ecNumber>
    </submittedName>
</protein>
<dbReference type="Gene3D" id="1.20.1090.10">
    <property type="entry name" value="Dehydroquinate synthase-like - alpha domain"/>
    <property type="match status" value="1"/>
</dbReference>
<dbReference type="Proteomes" id="UP000824204">
    <property type="component" value="Unassembled WGS sequence"/>
</dbReference>
<dbReference type="Pfam" id="PF00465">
    <property type="entry name" value="Fe-ADH"/>
    <property type="match status" value="1"/>
</dbReference>
<dbReference type="InterPro" id="IPR018211">
    <property type="entry name" value="ADH_Fe_CS"/>
</dbReference>
<feature type="domain" description="Alcohol dehydrogenase iron-type/glycerol dehydrogenase GldA" evidence="2">
    <location>
        <begin position="8"/>
        <end position="172"/>
    </location>
</feature>
<dbReference type="Gene3D" id="3.40.50.1970">
    <property type="match status" value="1"/>
</dbReference>
<sequence length="364" mass="39156">MDFQYYMPVRIVSGEDCVKKNASLLRTLGKNVLVVTGKSSAKNGALEDAVFAFNMNGQKYTIYDRVPNNPTVACVEEGARIAREVGADCVVAIGGGSPMDAAKAIAMLARQDAPEGIFAHAITDDVLPMAHIPTTAGTGSEVTPYSIITNDEKQTKTSISAPSLFPVYAFLDGKYMASLPQNVTVNTALDALSHAVEGMLSVRATLITDALARESIRLLTGEYDSLLNANYTSQSRQNLLLGSTLAGMVIANTGTTVVHGMGYSLTYFHDVPHGRANGLLLPAFLAECNRKAPQRVGQICDALGMDLETFSKKVAALLGKREEYSDTELADFARRASVNKNIKNCIVHFSEEELLRVLKRSLGV</sequence>
<dbReference type="PANTHER" id="PTHR11496:SF103">
    <property type="entry name" value="DEHYDROGENASE, PUTATIVE-RELATED"/>
    <property type="match status" value="1"/>
</dbReference>
<dbReference type="InterPro" id="IPR001670">
    <property type="entry name" value="ADH_Fe/GldA"/>
</dbReference>
<accession>A0A9D1V7S2</accession>
<proteinExistence type="predicted"/>
<dbReference type="InterPro" id="IPR039697">
    <property type="entry name" value="Alcohol_dehydrogenase_Fe"/>
</dbReference>
<keyword evidence="1 4" id="KW-0560">Oxidoreductase</keyword>
<dbReference type="GO" id="GO:0004022">
    <property type="term" value="F:alcohol dehydrogenase (NAD+) activity"/>
    <property type="evidence" value="ECO:0007669"/>
    <property type="project" value="UniProtKB-EC"/>
</dbReference>
<evidence type="ECO:0000313" key="5">
    <source>
        <dbReference type="Proteomes" id="UP000824204"/>
    </source>
</evidence>
<name>A0A9D1V7S2_9FIRM</name>
<gene>
    <name evidence="4" type="ORF">H9741_03920</name>
</gene>
<evidence type="ECO:0000259" key="3">
    <source>
        <dbReference type="Pfam" id="PF25137"/>
    </source>
</evidence>
<dbReference type="EC" id="1.1.1.1" evidence="4"/>
<dbReference type="AlphaFoldDB" id="A0A9D1V7S2"/>
<feature type="domain" description="Fe-containing alcohol dehydrogenase-like C-terminal" evidence="3">
    <location>
        <begin position="184"/>
        <end position="317"/>
    </location>
</feature>
<dbReference type="SUPFAM" id="SSF56796">
    <property type="entry name" value="Dehydroquinate synthase-like"/>
    <property type="match status" value="1"/>
</dbReference>
<comment type="caution">
    <text evidence="4">The sequence shown here is derived from an EMBL/GenBank/DDBJ whole genome shotgun (WGS) entry which is preliminary data.</text>
</comment>
<dbReference type="CDD" id="cd08181">
    <property type="entry name" value="PPD-like"/>
    <property type="match status" value="1"/>
</dbReference>
<reference evidence="4" key="1">
    <citation type="journal article" date="2021" name="PeerJ">
        <title>Extensive microbial diversity within the chicken gut microbiome revealed by metagenomics and culture.</title>
        <authorList>
            <person name="Gilroy R."/>
            <person name="Ravi A."/>
            <person name="Getino M."/>
            <person name="Pursley I."/>
            <person name="Horton D.L."/>
            <person name="Alikhan N.F."/>
            <person name="Baker D."/>
            <person name="Gharbi K."/>
            <person name="Hall N."/>
            <person name="Watson M."/>
            <person name="Adriaenssens E.M."/>
            <person name="Foster-Nyarko E."/>
            <person name="Jarju S."/>
            <person name="Secka A."/>
            <person name="Antonio M."/>
            <person name="Oren A."/>
            <person name="Chaudhuri R.R."/>
            <person name="La Ragione R."/>
            <person name="Hildebrand F."/>
            <person name="Pallen M.J."/>
        </authorList>
    </citation>
    <scope>NUCLEOTIDE SEQUENCE</scope>
    <source>
        <strain evidence="4">811</strain>
    </source>
</reference>
<dbReference type="GO" id="GO:0046872">
    <property type="term" value="F:metal ion binding"/>
    <property type="evidence" value="ECO:0007669"/>
    <property type="project" value="InterPro"/>
</dbReference>
<dbReference type="PROSITE" id="PS00913">
    <property type="entry name" value="ADH_IRON_1"/>
    <property type="match status" value="1"/>
</dbReference>
<dbReference type="FunFam" id="3.40.50.1970:FF:000003">
    <property type="entry name" value="Alcohol dehydrogenase, iron-containing"/>
    <property type="match status" value="1"/>
</dbReference>
<dbReference type="InterPro" id="IPR056798">
    <property type="entry name" value="ADH_Fe_C"/>
</dbReference>
<evidence type="ECO:0000256" key="1">
    <source>
        <dbReference type="ARBA" id="ARBA00023002"/>
    </source>
</evidence>
<evidence type="ECO:0000313" key="4">
    <source>
        <dbReference type="EMBL" id="HIX07594.1"/>
    </source>
</evidence>
<reference evidence="4" key="2">
    <citation type="submission" date="2021-04" db="EMBL/GenBank/DDBJ databases">
        <authorList>
            <person name="Gilroy R."/>
        </authorList>
    </citation>
    <scope>NUCLEOTIDE SEQUENCE</scope>
    <source>
        <strain evidence="4">811</strain>
    </source>
</reference>
<dbReference type="EMBL" id="DXFX01000051">
    <property type="protein sequence ID" value="HIX07594.1"/>
    <property type="molecule type" value="Genomic_DNA"/>
</dbReference>
<dbReference type="PANTHER" id="PTHR11496">
    <property type="entry name" value="ALCOHOL DEHYDROGENASE"/>
    <property type="match status" value="1"/>
</dbReference>
<evidence type="ECO:0000259" key="2">
    <source>
        <dbReference type="Pfam" id="PF00465"/>
    </source>
</evidence>